<dbReference type="Proteomes" id="UP000254712">
    <property type="component" value="Unassembled WGS sequence"/>
</dbReference>
<dbReference type="AlphaFoldDB" id="A0A379WTX4"/>
<gene>
    <name evidence="1" type="ORF">NCTC8261_03676</name>
</gene>
<dbReference type="EMBL" id="UGXT01000002">
    <property type="protein sequence ID" value="SUH37380.1"/>
    <property type="molecule type" value="Genomic_DNA"/>
</dbReference>
<evidence type="ECO:0000313" key="1">
    <source>
        <dbReference type="EMBL" id="SUH37380.1"/>
    </source>
</evidence>
<dbReference type="SUPFAM" id="SSF51161">
    <property type="entry name" value="Trimeric LpxA-like enzymes"/>
    <property type="match status" value="1"/>
</dbReference>
<protein>
    <submittedName>
        <fullName evidence="1">Acetyltransferase</fullName>
    </submittedName>
</protein>
<name>A0A379WTX4_SALET</name>
<reference evidence="1 2" key="1">
    <citation type="submission" date="2018-06" db="EMBL/GenBank/DDBJ databases">
        <authorList>
            <consortium name="Pathogen Informatics"/>
            <person name="Doyle S."/>
        </authorList>
    </citation>
    <scope>NUCLEOTIDE SEQUENCE [LARGE SCALE GENOMIC DNA]</scope>
    <source>
        <strain evidence="1 2">NCTC8261</strain>
    </source>
</reference>
<dbReference type="InterPro" id="IPR011004">
    <property type="entry name" value="Trimer_LpxA-like_sf"/>
</dbReference>
<accession>A0A379WTX4</accession>
<dbReference type="GO" id="GO:0016740">
    <property type="term" value="F:transferase activity"/>
    <property type="evidence" value="ECO:0007669"/>
    <property type="project" value="UniProtKB-KW"/>
</dbReference>
<organism evidence="1 2">
    <name type="scientific">Salmonella enterica I</name>
    <dbReference type="NCBI Taxonomy" id="59201"/>
    <lineage>
        <taxon>Bacteria</taxon>
        <taxon>Pseudomonadati</taxon>
        <taxon>Pseudomonadota</taxon>
        <taxon>Gammaproteobacteria</taxon>
        <taxon>Enterobacterales</taxon>
        <taxon>Enterobacteriaceae</taxon>
        <taxon>Salmonella</taxon>
    </lineage>
</organism>
<keyword evidence="1" id="KW-0808">Transferase</keyword>
<proteinExistence type="predicted"/>
<evidence type="ECO:0000313" key="2">
    <source>
        <dbReference type="Proteomes" id="UP000254712"/>
    </source>
</evidence>
<sequence length="50" mass="5578">MLKHHVLVGGHAEVRGGPILLDDRVLIEGHACIQGEILIERQVEISGRRR</sequence>